<sequence>MNPQNDNMVTIKQNEETFDVFYDNEKAGFMAYKRKDDFLEIIHTEVSEEFGGKGLGKELVAAAVEFAKNNNLRIIAYCPFAKKIIMKTPEFKAFLEQ</sequence>
<dbReference type="EMBL" id="FTOI01000006">
    <property type="protein sequence ID" value="SIS78522.1"/>
    <property type="molecule type" value="Genomic_DNA"/>
</dbReference>
<feature type="domain" description="N-acetyltransferase" evidence="1">
    <location>
        <begin position="1"/>
        <end position="97"/>
    </location>
</feature>
<reference evidence="4" key="1">
    <citation type="submission" date="2017-01" db="EMBL/GenBank/DDBJ databases">
        <authorList>
            <person name="Varghese N."/>
            <person name="Submissions S."/>
        </authorList>
    </citation>
    <scope>NUCLEOTIDE SEQUENCE [LARGE SCALE GENOMIC DNA]</scope>
    <source>
        <strain evidence="4">DSM 23145</strain>
    </source>
</reference>
<dbReference type="PROSITE" id="PS51729">
    <property type="entry name" value="GNAT_YJDJ"/>
    <property type="match status" value="1"/>
</dbReference>
<evidence type="ECO:0000259" key="2">
    <source>
        <dbReference type="PROSITE" id="PS51729"/>
    </source>
</evidence>
<proteinExistence type="predicted"/>
<evidence type="ECO:0000313" key="4">
    <source>
        <dbReference type="Proteomes" id="UP000185839"/>
    </source>
</evidence>
<dbReference type="Proteomes" id="UP000185839">
    <property type="component" value="Unassembled WGS sequence"/>
</dbReference>
<dbReference type="SUPFAM" id="SSF55729">
    <property type="entry name" value="Acyl-CoA N-acyltransferases (Nat)"/>
    <property type="match status" value="1"/>
</dbReference>
<dbReference type="GO" id="GO:0016747">
    <property type="term" value="F:acyltransferase activity, transferring groups other than amino-acyl groups"/>
    <property type="evidence" value="ECO:0007669"/>
    <property type="project" value="InterPro"/>
</dbReference>
<dbReference type="Gene3D" id="3.40.630.30">
    <property type="match status" value="1"/>
</dbReference>
<dbReference type="PANTHER" id="PTHR31435:SF10">
    <property type="entry name" value="BSR4717 PROTEIN"/>
    <property type="match status" value="1"/>
</dbReference>
<dbReference type="PANTHER" id="PTHR31435">
    <property type="entry name" value="PROTEIN NATD1"/>
    <property type="match status" value="1"/>
</dbReference>
<evidence type="ECO:0000313" key="3">
    <source>
        <dbReference type="EMBL" id="SIS78522.1"/>
    </source>
</evidence>
<feature type="domain" description="N-acetyltransferase" evidence="2">
    <location>
        <begin position="10"/>
        <end position="96"/>
    </location>
</feature>
<dbReference type="CDD" id="cd04301">
    <property type="entry name" value="NAT_SF"/>
    <property type="match status" value="1"/>
</dbReference>
<gene>
    <name evidence="3" type="ORF">SAMN05421789_106151</name>
</gene>
<dbReference type="AlphaFoldDB" id="A0A1N7LXI6"/>
<organism evidence="3 4">
    <name type="scientific">Kaistella chaponensis</name>
    <dbReference type="NCBI Taxonomy" id="713588"/>
    <lineage>
        <taxon>Bacteria</taxon>
        <taxon>Pseudomonadati</taxon>
        <taxon>Bacteroidota</taxon>
        <taxon>Flavobacteriia</taxon>
        <taxon>Flavobacteriales</taxon>
        <taxon>Weeksellaceae</taxon>
        <taxon>Chryseobacterium group</taxon>
        <taxon>Kaistella</taxon>
    </lineage>
</organism>
<dbReference type="InterPro" id="IPR016181">
    <property type="entry name" value="Acyl_CoA_acyltransferase"/>
</dbReference>
<dbReference type="PROSITE" id="PS51186">
    <property type="entry name" value="GNAT"/>
    <property type="match status" value="1"/>
</dbReference>
<keyword evidence="4" id="KW-1185">Reference proteome</keyword>
<accession>A0A1N7LXI6</accession>
<dbReference type="RefSeq" id="WP_245820688.1">
    <property type="nucleotide sequence ID" value="NZ_FTOI01000006.1"/>
</dbReference>
<dbReference type="Pfam" id="PF14542">
    <property type="entry name" value="Acetyltransf_CG"/>
    <property type="match status" value="1"/>
</dbReference>
<evidence type="ECO:0000259" key="1">
    <source>
        <dbReference type="PROSITE" id="PS51186"/>
    </source>
</evidence>
<dbReference type="STRING" id="713588.SAMN05421789_106151"/>
<protein>
    <submittedName>
        <fullName evidence="3">Uncharacterized protein</fullName>
    </submittedName>
</protein>
<dbReference type="InterPro" id="IPR031165">
    <property type="entry name" value="GNAT_YJDJ"/>
</dbReference>
<name>A0A1N7LXI6_9FLAO</name>
<dbReference type="InterPro" id="IPR045057">
    <property type="entry name" value="Gcn5-rel_NAT"/>
</dbReference>
<dbReference type="InterPro" id="IPR000182">
    <property type="entry name" value="GNAT_dom"/>
</dbReference>